<accession>A0A6J8CL20</accession>
<dbReference type="Pfam" id="PF12937">
    <property type="entry name" value="F-box-like"/>
    <property type="match status" value="1"/>
</dbReference>
<dbReference type="Gene3D" id="1.20.1280.50">
    <property type="match status" value="1"/>
</dbReference>
<dbReference type="GO" id="GO:0019005">
    <property type="term" value="C:SCF ubiquitin ligase complex"/>
    <property type="evidence" value="ECO:0007669"/>
    <property type="project" value="TreeGrafter"/>
</dbReference>
<gene>
    <name evidence="2" type="ORF">MCOR_30601</name>
</gene>
<evidence type="ECO:0000313" key="3">
    <source>
        <dbReference type="Proteomes" id="UP000507470"/>
    </source>
</evidence>
<proteinExistence type="predicted"/>
<name>A0A6J8CL20_MYTCO</name>
<dbReference type="InterPro" id="IPR015943">
    <property type="entry name" value="WD40/YVTN_repeat-like_dom_sf"/>
</dbReference>
<dbReference type="InterPro" id="IPR036047">
    <property type="entry name" value="F-box-like_dom_sf"/>
</dbReference>
<dbReference type="PANTHER" id="PTHR14381:SF1">
    <property type="entry name" value="F-BOX_WD REPEAT-CONTAINING PROTEIN 4"/>
    <property type="match status" value="1"/>
</dbReference>
<organism evidence="2 3">
    <name type="scientific">Mytilus coruscus</name>
    <name type="common">Sea mussel</name>
    <dbReference type="NCBI Taxonomy" id="42192"/>
    <lineage>
        <taxon>Eukaryota</taxon>
        <taxon>Metazoa</taxon>
        <taxon>Spiralia</taxon>
        <taxon>Lophotrochozoa</taxon>
        <taxon>Mollusca</taxon>
        <taxon>Bivalvia</taxon>
        <taxon>Autobranchia</taxon>
        <taxon>Pteriomorphia</taxon>
        <taxon>Mytilida</taxon>
        <taxon>Mytiloidea</taxon>
        <taxon>Mytilidae</taxon>
        <taxon>Mytilinae</taxon>
        <taxon>Mytilus</taxon>
    </lineage>
</organism>
<dbReference type="SMART" id="SM00256">
    <property type="entry name" value="FBOX"/>
    <property type="match status" value="1"/>
</dbReference>
<reference evidence="2 3" key="1">
    <citation type="submission" date="2020-06" db="EMBL/GenBank/DDBJ databases">
        <authorList>
            <person name="Li R."/>
            <person name="Bekaert M."/>
        </authorList>
    </citation>
    <scope>NUCLEOTIDE SEQUENCE [LARGE SCALE GENOMIC DNA]</scope>
    <source>
        <strain evidence="3">wild</strain>
    </source>
</reference>
<feature type="domain" description="F-box" evidence="1">
    <location>
        <begin position="25"/>
        <end position="71"/>
    </location>
</feature>
<dbReference type="PROSITE" id="PS50181">
    <property type="entry name" value="FBOX"/>
    <property type="match status" value="1"/>
</dbReference>
<dbReference type="SUPFAM" id="SSF50978">
    <property type="entry name" value="WD40 repeat-like"/>
    <property type="match status" value="1"/>
</dbReference>
<dbReference type="GO" id="GO:0031146">
    <property type="term" value="P:SCF-dependent proteasomal ubiquitin-dependent protein catabolic process"/>
    <property type="evidence" value="ECO:0007669"/>
    <property type="project" value="TreeGrafter"/>
</dbReference>
<dbReference type="AlphaFoldDB" id="A0A6J8CL20"/>
<dbReference type="Proteomes" id="UP000507470">
    <property type="component" value="Unassembled WGS sequence"/>
</dbReference>
<dbReference type="InterPro" id="IPR052301">
    <property type="entry name" value="SCF_F-box/WD-repeat"/>
</dbReference>
<dbReference type="SUPFAM" id="SSF81383">
    <property type="entry name" value="F-box domain"/>
    <property type="match status" value="1"/>
</dbReference>
<dbReference type="CDD" id="cd20090">
    <property type="entry name" value="F-box_FBXW4"/>
    <property type="match status" value="1"/>
</dbReference>
<dbReference type="OrthoDB" id="435188at2759"/>
<dbReference type="InterPro" id="IPR036322">
    <property type="entry name" value="WD40_repeat_dom_sf"/>
</dbReference>
<dbReference type="InterPro" id="IPR001810">
    <property type="entry name" value="F-box_dom"/>
</dbReference>
<protein>
    <submittedName>
        <fullName evidence="2">FBXW4</fullName>
    </submittedName>
</protein>
<dbReference type="Gene3D" id="2.130.10.10">
    <property type="entry name" value="YVTN repeat-like/Quinoprotein amine dehydrogenase"/>
    <property type="match status" value="1"/>
</dbReference>
<evidence type="ECO:0000313" key="2">
    <source>
        <dbReference type="EMBL" id="CAC5395989.1"/>
    </source>
</evidence>
<dbReference type="EMBL" id="CACVKT020005599">
    <property type="protein sequence ID" value="CAC5395989.1"/>
    <property type="molecule type" value="Genomic_DNA"/>
</dbReference>
<sequence length="424" mass="48317">MNINSSEITPENKVRHYPNCSKSQDVNFVDLPDDILYAIFAYCNTQTICRICCTCSRLRDLASKDCVWTKESQNYRLMVFPGDVRCKGSPRQNSAQRRKRRILLKDRCRIAKNWETKVVKDTQFVKHKTKLMPWARLHGQKLYVSNAVNINCYNVFNDSTVKEDISNRISCCNYDVTKFVVNDDVLVSGFRGGSIIGFSTVSKEKKFEYSFSECGDTQAVAVYNDTVVAGYQDGSVKSGVVTINNCSNIARNSNRVWSVATSSDGSTFTIGNAGLETNRTPVEVYDLESCRLLYNLGSGYKKGAGILDIKYETPHIMLTCGYDTSLRLWDLRTLSCEKEWTEPFDTELSSIQSDGNNVILTGTFQYGMTRLWDKRLKDSVQMYYCGQKRSPVYCLDTDFQRLFVALDWGVHMLDFTVYNSCNKH</sequence>
<dbReference type="PANTHER" id="PTHR14381">
    <property type="entry name" value="DACTYLIN"/>
    <property type="match status" value="1"/>
</dbReference>
<keyword evidence="3" id="KW-1185">Reference proteome</keyword>
<evidence type="ECO:0000259" key="1">
    <source>
        <dbReference type="PROSITE" id="PS50181"/>
    </source>
</evidence>